<organism evidence="2 3">
    <name type="scientific">Mesobacillus maritimus</name>
    <dbReference type="NCBI Taxonomy" id="1643336"/>
    <lineage>
        <taxon>Bacteria</taxon>
        <taxon>Bacillati</taxon>
        <taxon>Bacillota</taxon>
        <taxon>Bacilli</taxon>
        <taxon>Bacillales</taxon>
        <taxon>Bacillaceae</taxon>
        <taxon>Mesobacillus</taxon>
    </lineage>
</organism>
<evidence type="ECO:0000313" key="2">
    <source>
        <dbReference type="EMBL" id="MBY0099141.1"/>
    </source>
</evidence>
<proteinExistence type="predicted"/>
<comment type="caution">
    <text evidence="2">The sequence shown here is derived from an EMBL/GenBank/DDBJ whole genome shotgun (WGS) entry which is preliminary data.</text>
</comment>
<accession>A0ABS7KA36</accession>
<feature type="signal peptide" evidence="1">
    <location>
        <begin position="1"/>
        <end position="25"/>
    </location>
</feature>
<dbReference type="SUPFAM" id="SSF58104">
    <property type="entry name" value="Methyl-accepting chemotaxis protein (MCP) signaling domain"/>
    <property type="match status" value="1"/>
</dbReference>
<dbReference type="Gene3D" id="1.10.287.950">
    <property type="entry name" value="Methyl-accepting chemotaxis protein"/>
    <property type="match status" value="2"/>
</dbReference>
<keyword evidence="3" id="KW-1185">Reference proteome</keyword>
<sequence length="607" mass="66909">MMMRNRIFLVLMTFVLILPSFLVHASANENEKEEDTLKNPGQYRSKDEVVYATLSPTGVQQEIYVVNIFDVIKEGKLVDYGPYESSKNLTSLSDIQLKNNKVEFAAPKGKFYYQGNMKDEALPWDIRISYRLDGKRVPPAELAGKDGHFKVTIQTSANEEVDPIFYENYLLQVTLTLDPDMYRNIKASEEGMVANAGKNKQITYTVMPEKDGELSLEADVTELELPGIEIAAVPSSMSIDVPDIDEMAGEMKSLTDAIAQINNGVGDLKNGVSELNSGVASLRDGSAQFKKGMNDVNQASSQLVEGSSAINNGLATVSSSLKGNFEQINLAELEKLQARLPEIAAGLDEMSKGFAYLRDNYSDAYRQMEEALNNIPEYEITKADLEALYESGADREVVDQLFDTYTAAHQAKDVFASAKEAFDAVDGRLAEVNGAIGEIEKTLGNVQTVISALENVDVVDSITQLQEGMDEFSASYQAFHSGLVGYTKGVGQLSSSYNQLHSGIVDLSGGTNELENGVGQLHNGTGTLYESTNNLPDQMKEEIDSMISEYDKSDFEAVSFVSDKNEKVNSVQFVIKTESILLEEKETTEKPKEEKQGFWARLKELFS</sequence>
<protein>
    <submittedName>
        <fullName evidence="2">YhgE/Pip domain-containing protein</fullName>
    </submittedName>
</protein>
<gene>
    <name evidence="2" type="ORF">H0185_20435</name>
</gene>
<dbReference type="InterPro" id="IPR023908">
    <property type="entry name" value="xxxLxxG_rpt"/>
</dbReference>
<name>A0ABS7KA36_9BACI</name>
<evidence type="ECO:0000313" key="3">
    <source>
        <dbReference type="Proteomes" id="UP000769780"/>
    </source>
</evidence>
<keyword evidence="1" id="KW-0732">Signal</keyword>
<dbReference type="EMBL" id="JACWFH010000032">
    <property type="protein sequence ID" value="MBY0099141.1"/>
    <property type="molecule type" value="Genomic_DNA"/>
</dbReference>
<feature type="chain" id="PRO_5047173656" evidence="1">
    <location>
        <begin position="26"/>
        <end position="607"/>
    </location>
</feature>
<dbReference type="NCBIfam" id="TIGR03057">
    <property type="entry name" value="xxxLxxG_by_4"/>
    <property type="match status" value="2"/>
</dbReference>
<reference evidence="2 3" key="1">
    <citation type="submission" date="2020-07" db="EMBL/GenBank/DDBJ databases">
        <title>Fungal Genomes of the International Space Station.</title>
        <authorList>
            <person name="Seuylemezian A."/>
            <person name="Singh N.K."/>
            <person name="Wood J."/>
            <person name="Venkateswaran K."/>
        </authorList>
    </citation>
    <scope>NUCLEOTIDE SEQUENCE [LARGE SCALE GENOMIC DNA]</scope>
    <source>
        <strain evidence="2 3">PL-B2</strain>
    </source>
</reference>
<dbReference type="Proteomes" id="UP000769780">
    <property type="component" value="Unassembled WGS sequence"/>
</dbReference>
<evidence type="ECO:0000256" key="1">
    <source>
        <dbReference type="SAM" id="SignalP"/>
    </source>
</evidence>